<organism evidence="2 3">
    <name type="scientific">Phytophthora citrophthora</name>
    <dbReference type="NCBI Taxonomy" id="4793"/>
    <lineage>
        <taxon>Eukaryota</taxon>
        <taxon>Sar</taxon>
        <taxon>Stramenopiles</taxon>
        <taxon>Oomycota</taxon>
        <taxon>Peronosporomycetes</taxon>
        <taxon>Peronosporales</taxon>
        <taxon>Peronosporaceae</taxon>
        <taxon>Phytophthora</taxon>
    </lineage>
</organism>
<dbReference type="EMBL" id="JASMQC010000007">
    <property type="protein sequence ID" value="KAK1943899.1"/>
    <property type="molecule type" value="Genomic_DNA"/>
</dbReference>
<protein>
    <submittedName>
        <fullName evidence="2">Uncharacterized protein</fullName>
    </submittedName>
</protein>
<sequence>MTKNQHLINEEAARQENDQDGGVEKVVAVPMVVSCVPQPILAIVIAPLINDISRESLLKWLRLRKEYTVINEAVAES</sequence>
<comment type="caution">
    <text evidence="2">The sequence shown here is derived from an EMBL/GenBank/DDBJ whole genome shotgun (WGS) entry which is preliminary data.</text>
</comment>
<evidence type="ECO:0000313" key="2">
    <source>
        <dbReference type="EMBL" id="KAK1943899.1"/>
    </source>
</evidence>
<proteinExistence type="predicted"/>
<keyword evidence="3" id="KW-1185">Reference proteome</keyword>
<accession>A0AAD9LR90</accession>
<dbReference type="AlphaFoldDB" id="A0AAD9LR90"/>
<name>A0AAD9LR90_9STRA</name>
<feature type="compositionally biased region" description="Basic and acidic residues" evidence="1">
    <location>
        <begin position="8"/>
        <end position="17"/>
    </location>
</feature>
<reference evidence="2" key="1">
    <citation type="submission" date="2023-08" db="EMBL/GenBank/DDBJ databases">
        <title>Reference Genome Resource for the Citrus Pathogen Phytophthora citrophthora.</title>
        <authorList>
            <person name="Moller H."/>
            <person name="Coetzee B."/>
            <person name="Rose L.J."/>
            <person name="Van Niekerk J.M."/>
        </authorList>
    </citation>
    <scope>NUCLEOTIDE SEQUENCE</scope>
    <source>
        <strain evidence="2">STE-U-9442</strain>
    </source>
</reference>
<evidence type="ECO:0000313" key="3">
    <source>
        <dbReference type="Proteomes" id="UP001259832"/>
    </source>
</evidence>
<gene>
    <name evidence="2" type="ORF">P3T76_005295</name>
</gene>
<feature type="region of interest" description="Disordered" evidence="1">
    <location>
        <begin position="1"/>
        <end position="20"/>
    </location>
</feature>
<evidence type="ECO:0000256" key="1">
    <source>
        <dbReference type="SAM" id="MobiDB-lite"/>
    </source>
</evidence>
<dbReference type="Proteomes" id="UP001259832">
    <property type="component" value="Unassembled WGS sequence"/>
</dbReference>